<dbReference type="OrthoDB" id="5397694at2"/>
<gene>
    <name evidence="2" type="ORF">DESPIGER_1517</name>
</gene>
<proteinExistence type="predicted"/>
<accession>A0A1K1LF74</accession>
<evidence type="ECO:0000313" key="2">
    <source>
        <dbReference type="EMBL" id="SFV73357.1"/>
    </source>
</evidence>
<protein>
    <submittedName>
        <fullName evidence="2">Uncharacterized protein</fullName>
    </submittedName>
</protein>
<evidence type="ECO:0000256" key="1">
    <source>
        <dbReference type="SAM" id="MobiDB-lite"/>
    </source>
</evidence>
<dbReference type="RefSeq" id="WP_072335018.1">
    <property type="nucleotide sequence ID" value="NZ_CALJDE010000070.1"/>
</dbReference>
<dbReference type="Proteomes" id="UP000186323">
    <property type="component" value="Chromosome I"/>
</dbReference>
<feature type="region of interest" description="Disordered" evidence="1">
    <location>
        <begin position="50"/>
        <end position="70"/>
    </location>
</feature>
<dbReference type="AlphaFoldDB" id="A0A1K1LF74"/>
<name>A0A1K1LF74_9BACT</name>
<dbReference type="EMBL" id="LT630450">
    <property type="protein sequence ID" value="SFV73357.1"/>
    <property type="molecule type" value="Genomic_DNA"/>
</dbReference>
<sequence>MLWTKLGMGLLGMAGKGLAGSGLLQTLSQGLGTGKGGGSGKGMGCGRGGSLHGSGMKGSRSGKDGKGCRQTDAPALDELLTGLLQRQTTVGETVRTFLPAASPHETGAETIDVQALPAGTAASTAVDSADMEAAMRALLGSIHHFSDGRVRLRHPLFRESSTFGALYTLLCEGTGIREATFNAVTGSALLTYDPGQMSRTEFLQQALPLGACLLEWEARQS</sequence>
<keyword evidence="3" id="KW-1185">Reference proteome</keyword>
<organism evidence="2 3">
    <name type="scientific">Desulfovibrio piger</name>
    <dbReference type="NCBI Taxonomy" id="901"/>
    <lineage>
        <taxon>Bacteria</taxon>
        <taxon>Pseudomonadati</taxon>
        <taxon>Thermodesulfobacteriota</taxon>
        <taxon>Desulfovibrionia</taxon>
        <taxon>Desulfovibrionales</taxon>
        <taxon>Desulfovibrionaceae</taxon>
        <taxon>Desulfovibrio</taxon>
    </lineage>
</organism>
<reference evidence="3" key="1">
    <citation type="submission" date="2016-10" db="EMBL/GenBank/DDBJ databases">
        <authorList>
            <person name="Wegmann U."/>
        </authorList>
    </citation>
    <scope>NUCLEOTIDE SEQUENCE [LARGE SCALE GENOMIC DNA]</scope>
</reference>
<evidence type="ECO:0000313" key="3">
    <source>
        <dbReference type="Proteomes" id="UP000186323"/>
    </source>
</evidence>
<dbReference type="KEGG" id="dpg:DESPIGER_1517"/>